<dbReference type="SUPFAM" id="SSF56281">
    <property type="entry name" value="Metallo-hydrolase/oxidoreductase"/>
    <property type="match status" value="1"/>
</dbReference>
<evidence type="ECO:0000256" key="5">
    <source>
        <dbReference type="ARBA" id="ARBA00022833"/>
    </source>
</evidence>
<keyword evidence="4" id="KW-0378">Hydrolase</keyword>
<dbReference type="RefSeq" id="WP_149892663.1">
    <property type="nucleotide sequence ID" value="NZ_JBHUFA010000004.1"/>
</dbReference>
<evidence type="ECO:0000256" key="1">
    <source>
        <dbReference type="ARBA" id="ARBA00001947"/>
    </source>
</evidence>
<evidence type="ECO:0000256" key="2">
    <source>
        <dbReference type="ARBA" id="ARBA00007749"/>
    </source>
</evidence>
<keyword evidence="3" id="KW-0479">Metal-binding</keyword>
<dbReference type="SMART" id="SM00849">
    <property type="entry name" value="Lactamase_B"/>
    <property type="match status" value="1"/>
</dbReference>
<evidence type="ECO:0000256" key="3">
    <source>
        <dbReference type="ARBA" id="ARBA00022723"/>
    </source>
</evidence>
<dbReference type="CDD" id="cd07729">
    <property type="entry name" value="AHL_lactonase_MBL-fold"/>
    <property type="match status" value="1"/>
</dbReference>
<protein>
    <submittedName>
        <fullName evidence="7">N-acyl homoserine lactonase family protein</fullName>
    </submittedName>
</protein>
<dbReference type="Proteomes" id="UP001597327">
    <property type="component" value="Unassembled WGS sequence"/>
</dbReference>
<feature type="domain" description="Metallo-beta-lactamase" evidence="6">
    <location>
        <begin position="30"/>
        <end position="210"/>
    </location>
</feature>
<comment type="caution">
    <text evidence="7">The sequence shown here is derived from an EMBL/GenBank/DDBJ whole genome shotgun (WGS) entry which is preliminary data.</text>
</comment>
<sequence length="235" mass="25917">MQPHQSDQTPRYDILVSGSSLAMEGSFLGISTIVMVESAGRRALFDCGHFTTRRLLLAALAQRGLTPADFEMVILSHAHFDHCLNIDLFPQAQVILSQDEWDYIQGPFPDDPATPPYVADILRKTRLELIEGEVELLPGVTAFPTPGHSPGHMSLDLRTAEGPVILAADALKTAREALSGIPDMEIDPLKRAGASLRKVLDRGRFIVPGHFPPLTRHDDGRITWDEIQKATLLLR</sequence>
<keyword evidence="8" id="KW-1185">Reference proteome</keyword>
<evidence type="ECO:0000313" key="8">
    <source>
        <dbReference type="Proteomes" id="UP001597327"/>
    </source>
</evidence>
<dbReference type="PANTHER" id="PTHR42978">
    <property type="entry name" value="QUORUM-QUENCHING LACTONASE YTNP-RELATED-RELATED"/>
    <property type="match status" value="1"/>
</dbReference>
<gene>
    <name evidence="7" type="ORF">ACFSC7_13120</name>
</gene>
<reference evidence="8" key="1">
    <citation type="journal article" date="2019" name="Int. J. Syst. Evol. Microbiol.">
        <title>The Global Catalogue of Microorganisms (GCM) 10K type strain sequencing project: providing services to taxonomists for standard genome sequencing and annotation.</title>
        <authorList>
            <consortium name="The Broad Institute Genomics Platform"/>
            <consortium name="The Broad Institute Genome Sequencing Center for Infectious Disease"/>
            <person name="Wu L."/>
            <person name="Ma J."/>
        </authorList>
    </citation>
    <scope>NUCLEOTIDE SEQUENCE [LARGE SCALE GENOMIC DNA]</scope>
    <source>
        <strain evidence="8">JCM 3369</strain>
    </source>
</reference>
<evidence type="ECO:0000256" key="4">
    <source>
        <dbReference type="ARBA" id="ARBA00022801"/>
    </source>
</evidence>
<accession>A0ABW4JYD4</accession>
<dbReference type="InterPro" id="IPR001279">
    <property type="entry name" value="Metallo-B-lactamas"/>
</dbReference>
<dbReference type="Pfam" id="PF00753">
    <property type="entry name" value="Lactamase_B"/>
    <property type="match status" value="1"/>
</dbReference>
<name>A0ABW4JYD4_9HYPH</name>
<dbReference type="InterPro" id="IPR051013">
    <property type="entry name" value="MBL_superfamily_lactonases"/>
</dbReference>
<dbReference type="Gene3D" id="3.60.15.10">
    <property type="entry name" value="Ribonuclease Z/Hydroxyacylglutathione hydrolase-like"/>
    <property type="match status" value="1"/>
</dbReference>
<keyword evidence="5" id="KW-0862">Zinc</keyword>
<dbReference type="PANTHER" id="PTHR42978:SF2">
    <property type="entry name" value="102 KBASES UNSTABLE REGION: FROM 1 TO 119443"/>
    <property type="match status" value="1"/>
</dbReference>
<evidence type="ECO:0000259" key="6">
    <source>
        <dbReference type="SMART" id="SM00849"/>
    </source>
</evidence>
<comment type="cofactor">
    <cofactor evidence="1">
        <name>Zn(2+)</name>
        <dbReference type="ChEBI" id="CHEBI:29105"/>
    </cofactor>
</comment>
<evidence type="ECO:0000313" key="7">
    <source>
        <dbReference type="EMBL" id="MFD1696463.1"/>
    </source>
</evidence>
<proteinExistence type="inferred from homology"/>
<dbReference type="EMBL" id="JBHUFA010000004">
    <property type="protein sequence ID" value="MFD1696463.1"/>
    <property type="molecule type" value="Genomic_DNA"/>
</dbReference>
<organism evidence="7 8">
    <name type="scientific">Roseibium aestuarii</name>
    <dbReference type="NCBI Taxonomy" id="2600299"/>
    <lineage>
        <taxon>Bacteria</taxon>
        <taxon>Pseudomonadati</taxon>
        <taxon>Pseudomonadota</taxon>
        <taxon>Alphaproteobacteria</taxon>
        <taxon>Hyphomicrobiales</taxon>
        <taxon>Stappiaceae</taxon>
        <taxon>Roseibium</taxon>
    </lineage>
</organism>
<comment type="similarity">
    <text evidence="2">Belongs to the metallo-beta-lactamase superfamily.</text>
</comment>
<dbReference type="InterPro" id="IPR036866">
    <property type="entry name" value="RibonucZ/Hydroxyglut_hydro"/>
</dbReference>